<reference evidence="2" key="1">
    <citation type="submission" date="2020-02" db="EMBL/GenBank/DDBJ databases">
        <authorList>
            <person name="Meier V. D."/>
        </authorList>
    </citation>
    <scope>NUCLEOTIDE SEQUENCE</scope>
    <source>
        <strain evidence="2">AVDCRST_MAG27</strain>
    </source>
</reference>
<proteinExistence type="predicted"/>
<feature type="non-terminal residue" evidence="2">
    <location>
        <position position="1"/>
    </location>
</feature>
<dbReference type="AlphaFoldDB" id="A0A6J4IWK5"/>
<gene>
    <name evidence="2" type="ORF">AVDCRST_MAG27-2589</name>
</gene>
<feature type="region of interest" description="Disordered" evidence="1">
    <location>
        <begin position="27"/>
        <end position="176"/>
    </location>
</feature>
<evidence type="ECO:0000313" key="2">
    <source>
        <dbReference type="EMBL" id="CAA9261189.1"/>
    </source>
</evidence>
<name>A0A6J4IWK5_9PROT</name>
<accession>A0A6J4IWK5</accession>
<feature type="non-terminal residue" evidence="2">
    <location>
        <position position="176"/>
    </location>
</feature>
<protein>
    <submittedName>
        <fullName evidence="2">Mobile element protein</fullName>
    </submittedName>
</protein>
<evidence type="ECO:0000256" key="1">
    <source>
        <dbReference type="SAM" id="MobiDB-lite"/>
    </source>
</evidence>
<dbReference type="EMBL" id="CADCTD010000117">
    <property type="protein sequence ID" value="CAA9261189.1"/>
    <property type="molecule type" value="Genomic_DNA"/>
</dbReference>
<organism evidence="2">
    <name type="scientific">uncultured Craurococcus sp</name>
    <dbReference type="NCBI Taxonomy" id="1135998"/>
    <lineage>
        <taxon>Bacteria</taxon>
        <taxon>Pseudomonadati</taxon>
        <taxon>Pseudomonadota</taxon>
        <taxon>Alphaproteobacteria</taxon>
        <taxon>Acetobacterales</taxon>
        <taxon>Acetobacteraceae</taxon>
        <taxon>Craurococcus</taxon>
        <taxon>environmental samples</taxon>
    </lineage>
</organism>
<feature type="compositionally biased region" description="Low complexity" evidence="1">
    <location>
        <begin position="108"/>
        <end position="133"/>
    </location>
</feature>
<sequence>ELAIRCVALCGLPLPGRGHQPRRLAVLPLPTQPAHGRRDAGSARHRRQPRDRAAVGAQVRPGLRQPDPAEAPLRGRQMAPRRGRHQDRRGAALALACRGSERDGAGCAGAEPARQARGQAPAAQAAQAAAPGTPRHDHRQAPELRGGQAGGDARCRAPPAQGPEQPGGKLAPADAT</sequence>
<feature type="compositionally biased region" description="Low complexity" evidence="1">
    <location>
        <begin position="157"/>
        <end position="168"/>
    </location>
</feature>